<dbReference type="InterPro" id="IPR007185">
    <property type="entry name" value="DNA_pol_a/d/e_bsu"/>
</dbReference>
<dbReference type="FunFam" id="2.40.50.430:FF:000002">
    <property type="entry name" value="DNA polymerase delta subunit"/>
    <property type="match status" value="1"/>
</dbReference>
<feature type="region of interest" description="Disordered" evidence="10">
    <location>
        <begin position="189"/>
        <end position="226"/>
    </location>
</feature>
<evidence type="ECO:0000256" key="1">
    <source>
        <dbReference type="ARBA" id="ARBA00004123"/>
    </source>
</evidence>
<comment type="subcellular location">
    <subcellularLocation>
        <location evidence="1">Nucleus</location>
    </subcellularLocation>
</comment>
<organism evidence="13 14">
    <name type="scientific">Coleophoma cylindrospora</name>
    <dbReference type="NCBI Taxonomy" id="1849047"/>
    <lineage>
        <taxon>Eukaryota</taxon>
        <taxon>Fungi</taxon>
        <taxon>Dikarya</taxon>
        <taxon>Ascomycota</taxon>
        <taxon>Pezizomycotina</taxon>
        <taxon>Leotiomycetes</taxon>
        <taxon>Helotiales</taxon>
        <taxon>Dermateaceae</taxon>
        <taxon>Coleophoma</taxon>
    </lineage>
</organism>
<feature type="domain" description="DNA polymerase delta subunit OB-fold" evidence="12">
    <location>
        <begin position="46"/>
        <end position="183"/>
    </location>
</feature>
<evidence type="ECO:0000256" key="7">
    <source>
        <dbReference type="ARBA" id="ARBA00022932"/>
    </source>
</evidence>
<dbReference type="InterPro" id="IPR040663">
    <property type="entry name" value="DNA_pol_D_N"/>
</dbReference>
<feature type="compositionally biased region" description="Low complexity" evidence="10">
    <location>
        <begin position="15"/>
        <end position="24"/>
    </location>
</feature>
<dbReference type="Pfam" id="PF18018">
    <property type="entry name" value="DNA_pol_D_N"/>
    <property type="match status" value="1"/>
</dbReference>
<evidence type="ECO:0000256" key="8">
    <source>
        <dbReference type="ARBA" id="ARBA00023242"/>
    </source>
</evidence>
<comment type="catalytic activity">
    <reaction evidence="9">
        <text>DNA(n) + a 2'-deoxyribonucleoside 5'-triphosphate = DNA(n+1) + diphosphate</text>
        <dbReference type="Rhea" id="RHEA:22508"/>
        <dbReference type="Rhea" id="RHEA-COMP:17339"/>
        <dbReference type="Rhea" id="RHEA-COMP:17340"/>
        <dbReference type="ChEBI" id="CHEBI:33019"/>
        <dbReference type="ChEBI" id="CHEBI:61560"/>
        <dbReference type="ChEBI" id="CHEBI:173112"/>
        <dbReference type="EC" id="2.7.7.7"/>
    </reaction>
</comment>
<evidence type="ECO:0000313" key="14">
    <source>
        <dbReference type="Proteomes" id="UP000256645"/>
    </source>
</evidence>
<keyword evidence="6" id="KW-0235">DNA replication</keyword>
<keyword evidence="8" id="KW-0539">Nucleus</keyword>
<dbReference type="GO" id="GO:0043625">
    <property type="term" value="C:delta DNA polymerase complex"/>
    <property type="evidence" value="ECO:0007669"/>
    <property type="project" value="TreeGrafter"/>
</dbReference>
<dbReference type="InterPro" id="IPR024826">
    <property type="entry name" value="DNA_pol_delta/II_ssu"/>
</dbReference>
<evidence type="ECO:0000259" key="11">
    <source>
        <dbReference type="Pfam" id="PF04042"/>
    </source>
</evidence>
<evidence type="ECO:0000256" key="10">
    <source>
        <dbReference type="SAM" id="MobiDB-lite"/>
    </source>
</evidence>
<feature type="region of interest" description="Disordered" evidence="10">
    <location>
        <begin position="1"/>
        <end position="24"/>
    </location>
</feature>
<evidence type="ECO:0000256" key="2">
    <source>
        <dbReference type="ARBA" id="ARBA00006035"/>
    </source>
</evidence>
<gene>
    <name evidence="13" type="ORF">BP6252_10483</name>
</gene>
<sequence>MAVPSEEGSLLHAPSSNNYSSLSRQSSSYKPLHTFTLEKEKHYQQQYADMYFLRLAKLKPAVEQVAVEAWDGFQIAGETVRQVERVLDVRQGELCWVAGTIYMDMPLKPNILEDISKDHWISAPPPRQKYLSPEGQDLVMLEDESGRLRLIGPPLADEMLVTGCIIAVMGTENANGDFEVVDIKVPDLPPQSERWQTSEPAASNGKKKKVEAENDDEDMDKPQSSGKKIAIVSGLGFSGTDSAHNLDLGLLTEYLLGEALDPITQKSVSQISRLIIAGNSISTESDAIPQDATGNTRKAQKKYGYDSSAYNPAPTAHFDQFLCDLLPSIPVTLLPGASDPANTSLPQQPIHPAMFSQARQYCAAPPAAAGGEDQQPGWFDTVTNPWEGEVEGWRFLGTGGQNLDDIFKYVESEDRLRMMEAMCRWRCCAPTAPDTLWSYPFQDDDPFVLKSCPHLFFIGSQPEFDTASIEGPDGQVVRLIAVPNFSETGELVLVDTETLETEVVRFQVS</sequence>
<reference evidence="13 14" key="1">
    <citation type="journal article" date="2018" name="IMA Fungus">
        <title>IMA Genome-F 9: Draft genome sequence of Annulohypoxylon stygium, Aspergillus mulundensis, Berkeleyomyces basicola (syn. Thielaviopsis basicola), Ceratocystis smalleyi, two Cercospora beticola strains, Coleophoma cylindrospora, Fusarium fracticaudum, Phialophora cf. hyalina, and Morchella septimelata.</title>
        <authorList>
            <person name="Wingfield B.D."/>
            <person name="Bills G.F."/>
            <person name="Dong Y."/>
            <person name="Huang W."/>
            <person name="Nel W.J."/>
            <person name="Swalarsk-Parry B.S."/>
            <person name="Vaghefi N."/>
            <person name="Wilken P.M."/>
            <person name="An Z."/>
            <person name="de Beer Z.W."/>
            <person name="De Vos L."/>
            <person name="Chen L."/>
            <person name="Duong T.A."/>
            <person name="Gao Y."/>
            <person name="Hammerbacher A."/>
            <person name="Kikkert J.R."/>
            <person name="Li Y."/>
            <person name="Li H."/>
            <person name="Li K."/>
            <person name="Li Q."/>
            <person name="Liu X."/>
            <person name="Ma X."/>
            <person name="Naidoo K."/>
            <person name="Pethybridge S.J."/>
            <person name="Sun J."/>
            <person name="Steenkamp E.T."/>
            <person name="van der Nest M.A."/>
            <person name="van Wyk S."/>
            <person name="Wingfield M.J."/>
            <person name="Xiong C."/>
            <person name="Yue Q."/>
            <person name="Zhang X."/>
        </authorList>
    </citation>
    <scope>NUCLEOTIDE SEQUENCE [LARGE SCALE GENOMIC DNA]</scope>
    <source>
        <strain evidence="13 14">BP6252</strain>
    </source>
</reference>
<dbReference type="Gene3D" id="2.40.50.430">
    <property type="match status" value="1"/>
</dbReference>
<evidence type="ECO:0000256" key="3">
    <source>
        <dbReference type="ARBA" id="ARBA00012417"/>
    </source>
</evidence>
<dbReference type="EC" id="2.7.7.7" evidence="3"/>
<dbReference type="GO" id="GO:0006273">
    <property type="term" value="P:lagging strand elongation"/>
    <property type="evidence" value="ECO:0007669"/>
    <property type="project" value="UniProtKB-ARBA"/>
</dbReference>
<dbReference type="FunFam" id="3.60.21.50:FF:000006">
    <property type="entry name" value="DNA polymerase delta subunit 2, putative"/>
    <property type="match status" value="1"/>
</dbReference>
<evidence type="ECO:0000256" key="9">
    <source>
        <dbReference type="ARBA" id="ARBA00049244"/>
    </source>
</evidence>
<evidence type="ECO:0000259" key="12">
    <source>
        <dbReference type="Pfam" id="PF18018"/>
    </source>
</evidence>
<evidence type="ECO:0000256" key="5">
    <source>
        <dbReference type="ARBA" id="ARBA00022695"/>
    </source>
</evidence>
<dbReference type="CDD" id="cd07387">
    <property type="entry name" value="MPP_PolD2_C"/>
    <property type="match status" value="1"/>
</dbReference>
<dbReference type="PANTHER" id="PTHR10416:SF0">
    <property type="entry name" value="DNA POLYMERASE DELTA SUBUNIT 2"/>
    <property type="match status" value="1"/>
</dbReference>
<comment type="caution">
    <text evidence="13">The sequence shown here is derived from an EMBL/GenBank/DDBJ whole genome shotgun (WGS) entry which is preliminary data.</text>
</comment>
<proteinExistence type="inferred from homology"/>
<dbReference type="Pfam" id="PF04042">
    <property type="entry name" value="DNA_pol_E_B"/>
    <property type="match status" value="1"/>
</dbReference>
<keyword evidence="7" id="KW-0239">DNA-directed DNA polymerase</keyword>
<keyword evidence="5" id="KW-0548">Nucleotidyltransferase</keyword>
<dbReference type="Proteomes" id="UP000256645">
    <property type="component" value="Unassembled WGS sequence"/>
</dbReference>
<dbReference type="GO" id="GO:0003677">
    <property type="term" value="F:DNA binding"/>
    <property type="evidence" value="ECO:0007669"/>
    <property type="project" value="InterPro"/>
</dbReference>
<name>A0A3D8QSS3_9HELO</name>
<dbReference type="Gene3D" id="3.60.21.50">
    <property type="match status" value="1"/>
</dbReference>
<evidence type="ECO:0000256" key="6">
    <source>
        <dbReference type="ARBA" id="ARBA00022705"/>
    </source>
</evidence>
<dbReference type="AlphaFoldDB" id="A0A3D8QSS3"/>
<dbReference type="GO" id="GO:0006281">
    <property type="term" value="P:DNA repair"/>
    <property type="evidence" value="ECO:0007669"/>
    <property type="project" value="UniProtKB-ARBA"/>
</dbReference>
<keyword evidence="4" id="KW-0808">Transferase</keyword>
<dbReference type="STRING" id="1849047.A0A3D8QSS3"/>
<feature type="domain" description="DNA polymerase alpha/delta/epsilon subunit B" evidence="11">
    <location>
        <begin position="229"/>
        <end position="466"/>
    </location>
</feature>
<dbReference type="OrthoDB" id="3763at2759"/>
<evidence type="ECO:0000256" key="4">
    <source>
        <dbReference type="ARBA" id="ARBA00022679"/>
    </source>
</evidence>
<dbReference type="EMBL" id="PDLM01000012">
    <property type="protein sequence ID" value="RDW64832.1"/>
    <property type="molecule type" value="Genomic_DNA"/>
</dbReference>
<dbReference type="InterPro" id="IPR041863">
    <property type="entry name" value="PolD2_C"/>
</dbReference>
<keyword evidence="14" id="KW-1185">Reference proteome</keyword>
<dbReference type="GO" id="GO:0003887">
    <property type="term" value="F:DNA-directed DNA polymerase activity"/>
    <property type="evidence" value="ECO:0007669"/>
    <property type="project" value="UniProtKB-KW"/>
</dbReference>
<accession>A0A3D8QSS3</accession>
<evidence type="ECO:0000313" key="13">
    <source>
        <dbReference type="EMBL" id="RDW64832.1"/>
    </source>
</evidence>
<protein>
    <recommendedName>
        <fullName evidence="3">DNA-directed DNA polymerase</fullName>
        <ecNumber evidence="3">2.7.7.7</ecNumber>
    </recommendedName>
</protein>
<comment type="similarity">
    <text evidence="2">Belongs to the DNA polymerase delta/II small subunit family.</text>
</comment>
<dbReference type="PANTHER" id="PTHR10416">
    <property type="entry name" value="DNA POLYMERASE DELTA SUBUNIT 2"/>
    <property type="match status" value="1"/>
</dbReference>